<feature type="region of interest" description="Disordered" evidence="5">
    <location>
        <begin position="76"/>
        <end position="141"/>
    </location>
</feature>
<dbReference type="KEGG" id="cgob:115016980"/>
<evidence type="ECO:0000256" key="3">
    <source>
        <dbReference type="ARBA" id="ARBA00038122"/>
    </source>
</evidence>
<dbReference type="Pfam" id="PF25877">
    <property type="entry name" value="WHD_SOWAH"/>
    <property type="match status" value="1"/>
</dbReference>
<dbReference type="RefSeq" id="XP_029300996.1">
    <property type="nucleotide sequence ID" value="XM_029445136.1"/>
</dbReference>
<evidence type="ECO:0000256" key="5">
    <source>
        <dbReference type="SAM" id="MobiDB-lite"/>
    </source>
</evidence>
<proteinExistence type="inferred from homology"/>
<organism evidence="7 8">
    <name type="scientific">Cottoperca gobio</name>
    <name type="common">Frogmouth</name>
    <name type="synonym">Aphritis gobio</name>
    <dbReference type="NCBI Taxonomy" id="56716"/>
    <lineage>
        <taxon>Eukaryota</taxon>
        <taxon>Metazoa</taxon>
        <taxon>Chordata</taxon>
        <taxon>Craniata</taxon>
        <taxon>Vertebrata</taxon>
        <taxon>Euteleostomi</taxon>
        <taxon>Actinopterygii</taxon>
        <taxon>Neopterygii</taxon>
        <taxon>Teleostei</taxon>
        <taxon>Neoteleostei</taxon>
        <taxon>Acanthomorphata</taxon>
        <taxon>Eupercaria</taxon>
        <taxon>Perciformes</taxon>
        <taxon>Notothenioidei</taxon>
        <taxon>Bovichtidae</taxon>
        <taxon>Cottoperca</taxon>
    </lineage>
</organism>
<dbReference type="Proteomes" id="UP000504630">
    <property type="component" value="Chromosome 12"/>
</dbReference>
<dbReference type="CTD" id="345079"/>
<feature type="region of interest" description="Disordered" evidence="5">
    <location>
        <begin position="769"/>
        <end position="794"/>
    </location>
</feature>
<dbReference type="InterPro" id="IPR036770">
    <property type="entry name" value="Ankyrin_rpt-contain_sf"/>
</dbReference>
<dbReference type="InParanoid" id="A0A6J2QTF8"/>
<feature type="compositionally biased region" description="Polar residues" evidence="5">
    <location>
        <begin position="126"/>
        <end position="141"/>
    </location>
</feature>
<gene>
    <name evidence="8" type="primary">sowahb</name>
</gene>
<dbReference type="Gene3D" id="1.25.40.20">
    <property type="entry name" value="Ankyrin repeat-containing domain"/>
    <property type="match status" value="1"/>
</dbReference>
<feature type="region of interest" description="Disordered" evidence="5">
    <location>
        <begin position="255"/>
        <end position="282"/>
    </location>
</feature>
<protein>
    <submittedName>
        <fullName evidence="8">Uncharacterized protein sowahb</fullName>
    </submittedName>
</protein>
<keyword evidence="2 4" id="KW-0040">ANK repeat</keyword>
<keyword evidence="1" id="KW-0677">Repeat</keyword>
<reference evidence="8" key="1">
    <citation type="submission" date="2025-08" db="UniProtKB">
        <authorList>
            <consortium name="RefSeq"/>
        </authorList>
    </citation>
    <scope>IDENTIFICATION</scope>
</reference>
<dbReference type="Pfam" id="PF12796">
    <property type="entry name" value="Ank_2"/>
    <property type="match status" value="1"/>
</dbReference>
<sequence>MATNFTQDTLLYFLQSSGGSVKNSDLLLHFRNFIRDHADRNHNRELFKKFVNTVATVKQVDGVSYVILRKKFKGYVPGEGGSSKPSKLPTGKNSDPSPENAKLSPAGSTEETSAETTAERGDNTRPAGTNRQENNPTCGWDHAQQQQYRGNQFEQAAAAQVVNLISEKTEVKTTRVSEPPAQDQWTKVGQHKVGFGPEITPVVTAVSHHGGRSQQVPETVRGREACLQPEGGLHQDPPLHHNSLLLQTLVSETWGGSSQTPRRVSQTRRLLPHVSSSSYSSYSSERKIPNIYIQQVEGEPPPGGRSMQSGVGQKRQWAVSGLKPGSDSGETSSTRRSLPLEAERYMPSPDQATEVVPRRDVHADRQYSQLAGVHLGPNQSQGLWLSSSDSSIFSPSSHAGFSTSDRMLLSSPRESGWNSSYEDLQAKTGETGVGSKIQEVLQRPQGKKSVTQCANSKTTGHCHSTGHLHDNQEPTTSLSPFHHSTDHLHDDQNSAVRVAPWHLSTGDLYDDREEAESSEGSTSSQLRPSVARRLSNQLRNRMCRSLGADLDQILQEEVRAGGGSEAARLNRLHMISSSLSLRYNLSSSSLSSCSTPQSAHSLADLVEDRGGRSSSAATPLSTADREGPSRQSLVPLESREHAWLVKGAAGAWPDIYTLFREDSSLLNRHDFISGFTVLHWIAKHGDHRVLNTLWYGVQKAGLTFDMNAKSTCGHTPLHIAAMHGNGNIMRLLVSKFNADVQLRDTAGKKPWQYLSGATPQDVFQLLGAPSHPAGGEKGGVGRENPGCKQQQQQHQRRLRHHLSFASSKDRPLTMSGTTRVKRSSSIAAFLKHKSLHRFHGHQSDSSV</sequence>
<evidence type="ECO:0000256" key="1">
    <source>
        <dbReference type="ARBA" id="ARBA00022737"/>
    </source>
</evidence>
<feature type="compositionally biased region" description="Polar residues" evidence="5">
    <location>
        <begin position="448"/>
        <end position="462"/>
    </location>
</feature>
<dbReference type="AlphaFoldDB" id="A0A6J2QTF8"/>
<feature type="repeat" description="ANK" evidence="4">
    <location>
        <begin position="712"/>
        <end position="745"/>
    </location>
</feature>
<evidence type="ECO:0000256" key="4">
    <source>
        <dbReference type="PROSITE-ProRule" id="PRU00023"/>
    </source>
</evidence>
<dbReference type="PROSITE" id="PS50088">
    <property type="entry name" value="ANK_REPEAT"/>
    <property type="match status" value="1"/>
</dbReference>
<dbReference type="SUPFAM" id="SSF48403">
    <property type="entry name" value="Ankyrin repeat"/>
    <property type="match status" value="1"/>
</dbReference>
<keyword evidence="7" id="KW-1185">Reference proteome</keyword>
<dbReference type="PANTHER" id="PTHR14491:SF3">
    <property type="entry name" value="ANKYRIN REPEAT DOMAIN-CONTAINING PROTEIN SOWAHB"/>
    <property type="match status" value="1"/>
</dbReference>
<feature type="region of interest" description="Disordered" evidence="5">
    <location>
        <begin position="440"/>
        <end position="488"/>
    </location>
</feature>
<evidence type="ECO:0000259" key="6">
    <source>
        <dbReference type="Pfam" id="PF25877"/>
    </source>
</evidence>
<feature type="region of interest" description="Disordered" evidence="5">
    <location>
        <begin position="511"/>
        <end position="530"/>
    </location>
</feature>
<dbReference type="SMART" id="SM00248">
    <property type="entry name" value="ANK"/>
    <property type="match status" value="2"/>
</dbReference>
<feature type="compositionally biased region" description="Polar residues" evidence="5">
    <location>
        <begin position="612"/>
        <end position="621"/>
    </location>
</feature>
<dbReference type="PROSITE" id="PS50297">
    <property type="entry name" value="ANK_REP_REGION"/>
    <property type="match status" value="1"/>
</dbReference>
<evidence type="ECO:0000313" key="7">
    <source>
        <dbReference type="Proteomes" id="UP000504630"/>
    </source>
</evidence>
<comment type="similarity">
    <text evidence="3">Belongs to the SOWAH family.</text>
</comment>
<dbReference type="InterPro" id="IPR058889">
    <property type="entry name" value="WHD_SOWAHA-C"/>
</dbReference>
<accession>A0A6J2QTF8</accession>
<dbReference type="InterPro" id="IPR002110">
    <property type="entry name" value="Ankyrin_rpt"/>
</dbReference>
<feature type="domain" description="SOWAHA-C winged helix-turn-helix" evidence="6">
    <location>
        <begin position="5"/>
        <end position="84"/>
    </location>
</feature>
<dbReference type="PANTHER" id="PTHR14491">
    <property type="entry name" value="SOSONDOWAH, ISOFORM G"/>
    <property type="match status" value="1"/>
</dbReference>
<dbReference type="GeneID" id="115016980"/>
<dbReference type="OrthoDB" id="60433at2759"/>
<name>A0A6J2QTF8_COTGO</name>
<feature type="compositionally biased region" description="Polar residues" evidence="5">
    <location>
        <begin position="255"/>
        <end position="268"/>
    </location>
</feature>
<feature type="region of interest" description="Disordered" evidence="5">
    <location>
        <begin position="295"/>
        <end position="357"/>
    </location>
</feature>
<evidence type="ECO:0000256" key="2">
    <source>
        <dbReference type="ARBA" id="ARBA00023043"/>
    </source>
</evidence>
<feature type="region of interest" description="Disordered" evidence="5">
    <location>
        <begin position="608"/>
        <end position="632"/>
    </location>
</feature>
<evidence type="ECO:0000313" key="8">
    <source>
        <dbReference type="RefSeq" id="XP_029300996.1"/>
    </source>
</evidence>
<dbReference type="FunCoup" id="A0A6J2QTF8">
    <property type="interactions" value="125"/>
</dbReference>